<proteinExistence type="predicted"/>
<dbReference type="Proteomes" id="UP000049578">
    <property type="component" value="Unassembled WGS sequence"/>
</dbReference>
<dbReference type="GO" id="GO:0000287">
    <property type="term" value="F:magnesium ion binding"/>
    <property type="evidence" value="ECO:0007669"/>
    <property type="project" value="TreeGrafter"/>
</dbReference>
<dbReference type="SFLD" id="SFLDS00003">
    <property type="entry name" value="Haloacid_Dehalogenase"/>
    <property type="match status" value="1"/>
</dbReference>
<organism evidence="1 2">
    <name type="scientific">Streptococcus phocae</name>
    <dbReference type="NCBI Taxonomy" id="119224"/>
    <lineage>
        <taxon>Bacteria</taxon>
        <taxon>Bacillati</taxon>
        <taxon>Bacillota</taxon>
        <taxon>Bacilli</taxon>
        <taxon>Lactobacillales</taxon>
        <taxon>Streptococcaceae</taxon>
        <taxon>Streptococcus</taxon>
    </lineage>
</organism>
<dbReference type="InterPro" id="IPR006379">
    <property type="entry name" value="HAD-SF_hydro_IIB"/>
</dbReference>
<dbReference type="RefSeq" id="WP_054278645.1">
    <property type="nucleotide sequence ID" value="NZ_LHQM01000013.1"/>
</dbReference>
<dbReference type="Gene3D" id="3.40.50.1000">
    <property type="entry name" value="HAD superfamily/HAD-like"/>
    <property type="match status" value="1"/>
</dbReference>
<dbReference type="SUPFAM" id="SSF56784">
    <property type="entry name" value="HAD-like"/>
    <property type="match status" value="1"/>
</dbReference>
<keyword evidence="1" id="KW-0378">Hydrolase</keyword>
<dbReference type="EMBL" id="LHQM01000013">
    <property type="protein sequence ID" value="KPJ22435.1"/>
    <property type="molecule type" value="Genomic_DNA"/>
</dbReference>
<dbReference type="NCBIfam" id="TIGR01484">
    <property type="entry name" value="HAD-SF-IIB"/>
    <property type="match status" value="1"/>
</dbReference>
<dbReference type="Pfam" id="PF08282">
    <property type="entry name" value="Hydrolase_3"/>
    <property type="match status" value="1"/>
</dbReference>
<evidence type="ECO:0000313" key="2">
    <source>
        <dbReference type="Proteomes" id="UP000049578"/>
    </source>
</evidence>
<reference evidence="1 2" key="1">
    <citation type="submission" date="2015-08" db="EMBL/GenBank/DDBJ databases">
        <title>Genome sequence of Streptococcus phocae subsp. phocae ATCC 51973T isolated from liver specimen obtained from seal.</title>
        <authorList>
            <person name="Avendano-Herrera R."/>
        </authorList>
    </citation>
    <scope>NUCLEOTIDE SEQUENCE [LARGE SCALE GENOMIC DNA]</scope>
    <source>
        <strain evidence="1 2">ATCC 51973</strain>
    </source>
</reference>
<accession>A0A0N8FX86</accession>
<dbReference type="Gene3D" id="3.30.1240.10">
    <property type="match status" value="1"/>
</dbReference>
<dbReference type="InterPro" id="IPR036412">
    <property type="entry name" value="HAD-like_sf"/>
</dbReference>
<name>A0A0N8FX86_9STRE</name>
<sequence>MTKLVATDMDGTFLTEAGTYDKERLAALLPKLANKGILFAVSSGRSLLSIDELFRDFLDQIAVIAENGSVVQYKKQLLFLNHLSKEQCQEISETIRRSPHYENTGMLFSGQKAAYVLKESSEAYLKKAYRYYNNVQVIDSLDAILDDVIFKVTTNFTGETVLVASGWLDQQLSYVSAVTTGFDSIDVILKDVHKGFGLSHLCQELGITADEVIAFGDNLNDYQMLTYAGKAIATENARPEIKAISDQVIGHCNEQSVLAYLEGMVK</sequence>
<dbReference type="SFLD" id="SFLDG01140">
    <property type="entry name" value="C2.B:_Phosphomannomutase_and_P"/>
    <property type="match status" value="1"/>
</dbReference>
<dbReference type="GO" id="GO:0005829">
    <property type="term" value="C:cytosol"/>
    <property type="evidence" value="ECO:0007669"/>
    <property type="project" value="TreeGrafter"/>
</dbReference>
<dbReference type="STRING" id="119224.AKK44_04165"/>
<dbReference type="PANTHER" id="PTHR10000:SF53">
    <property type="entry name" value="5-AMINO-6-(5-PHOSPHO-D-RIBITYLAMINO)URACIL PHOSPHATASE YBJI-RELATED"/>
    <property type="match status" value="1"/>
</dbReference>
<dbReference type="CDD" id="cd07518">
    <property type="entry name" value="HAD_YbiV-Like"/>
    <property type="match status" value="1"/>
</dbReference>
<dbReference type="AlphaFoldDB" id="A0A0N8FX86"/>
<gene>
    <name evidence="1" type="ORF">AKK44_04165</name>
</gene>
<evidence type="ECO:0000313" key="1">
    <source>
        <dbReference type="EMBL" id="KPJ22435.1"/>
    </source>
</evidence>
<dbReference type="NCBIfam" id="TIGR00099">
    <property type="entry name" value="Cof-subfamily"/>
    <property type="match status" value="1"/>
</dbReference>
<dbReference type="InterPro" id="IPR000150">
    <property type="entry name" value="Cof"/>
</dbReference>
<dbReference type="PATRIC" id="fig|119224.3.peg.364"/>
<protein>
    <submittedName>
        <fullName evidence="1">HAD family hydrolase</fullName>
    </submittedName>
</protein>
<dbReference type="InterPro" id="IPR023214">
    <property type="entry name" value="HAD_sf"/>
</dbReference>
<keyword evidence="2" id="KW-1185">Reference proteome</keyword>
<dbReference type="PANTHER" id="PTHR10000">
    <property type="entry name" value="PHOSPHOSERINE PHOSPHATASE"/>
    <property type="match status" value="1"/>
</dbReference>
<dbReference type="GO" id="GO:0016791">
    <property type="term" value="F:phosphatase activity"/>
    <property type="evidence" value="ECO:0007669"/>
    <property type="project" value="TreeGrafter"/>
</dbReference>
<comment type="caution">
    <text evidence="1">The sequence shown here is derived from an EMBL/GenBank/DDBJ whole genome shotgun (WGS) entry which is preliminary data.</text>
</comment>